<evidence type="ECO:0000313" key="19">
    <source>
        <dbReference type="EMBL" id="AEG91477.1"/>
    </source>
</evidence>
<evidence type="ECO:0000256" key="8">
    <source>
        <dbReference type="ARBA" id="ARBA00022729"/>
    </source>
</evidence>
<keyword evidence="12 17" id="KW-0443">Lipid metabolism</keyword>
<dbReference type="GO" id="GO:0009279">
    <property type="term" value="C:cell outer membrane"/>
    <property type="evidence" value="ECO:0007669"/>
    <property type="project" value="UniProtKB-SubCell"/>
</dbReference>
<comment type="function">
    <text evidence="17">Hydrolysis of phosphatidylcholine with phospholipase A2 (EC 3.1.1.4) and phospholipase A1 (EC 3.1.1.32) activities.</text>
</comment>
<feature type="binding site" description="in dimeric form" evidence="16">
    <location>
        <position position="291"/>
    </location>
    <ligand>
        <name>Ca(2+)</name>
        <dbReference type="ChEBI" id="CHEBI:29108"/>
        <label>1</label>
    </ligand>
</feature>
<dbReference type="Gene3D" id="2.40.230.10">
    <property type="entry name" value="Phospholipase A1"/>
    <property type="match status" value="1"/>
</dbReference>
<dbReference type="PATRIC" id="fig|365046.3.peg.420"/>
<dbReference type="GO" id="GO:0005509">
    <property type="term" value="F:calcium ion binding"/>
    <property type="evidence" value="ECO:0007669"/>
    <property type="project" value="TreeGrafter"/>
</dbReference>
<sequence length="420" mass="45499">MAYKRASGRLLPSRIAELAPKASMPPKSNASPIARAVTTLSCAAGASLAGLAPAAAQTPAAQAAPTDSWQSCAATQEPAARLACFDTWALRQQATPAVVAAPGITPPPAPGAAAPAAAPIPPAEPAVVASAQAGCRDDRYSRLSRFWELERATDCGTFELRGYRPISASVVAADSVNRRPTSPAPGRSDDAEEPYRTAEARIQLSARVKIAANLLTARDPVRSDSLWVGFTQQSYWQFFTPELSRPFRTTDYEPEAVYVYPAALQLPLGWRFSHVGLGVSHQSNGRQLPQSRSWNRVYAMAGFELDNRFGLEARVWKRAFENGNDDNPDISNFMGRSELTGFWHMSPLDTVATTVRHNLRSSGKGSLRLEYFRALGKGGQGGPLGDLRFHAQYFSGYGDSMLDYNRKRNVLSLGVALVDW</sequence>
<keyword evidence="9 17" id="KW-0378">Hydrolase</keyword>
<reference evidence="20" key="1">
    <citation type="submission" date="2006-01" db="EMBL/GenBank/DDBJ databases">
        <title>Genome of the cyst-dividing bacterium Ramlibacter tataouinensis.</title>
        <authorList>
            <person name="Barakat M."/>
            <person name="Ortet P."/>
            <person name="De Luca G."/>
            <person name="Jourlin-Castelli C."/>
            <person name="Ansaldi M."/>
            <person name="Py B."/>
            <person name="Fichant G."/>
            <person name="Coutinho P."/>
            <person name="Voulhoux R."/>
            <person name="Bastien O."/>
            <person name="Roy S."/>
            <person name="Marechal E."/>
            <person name="Henrissat B."/>
            <person name="Quentin Y."/>
            <person name="Noirot P."/>
            <person name="Filloux A."/>
            <person name="Mejean V."/>
            <person name="DuBow M."/>
            <person name="Barras F."/>
            <person name="Heulin T."/>
        </authorList>
    </citation>
    <scope>NUCLEOTIDE SEQUENCE [LARGE SCALE GENOMIC DNA]</scope>
    <source>
        <strain evidence="20">ATCC BAA-407 / DSM 14655 / LMG 21543 / TTB310</strain>
    </source>
</reference>
<dbReference type="STRING" id="365046.Rta_04060"/>
<keyword evidence="11 17" id="KW-0442">Lipid degradation</keyword>
<evidence type="ECO:0000256" key="13">
    <source>
        <dbReference type="ARBA" id="ARBA00023136"/>
    </source>
</evidence>
<accession>F5Y5X3</accession>
<keyword evidence="5" id="KW-1134">Transmembrane beta strand</keyword>
<evidence type="ECO:0000256" key="10">
    <source>
        <dbReference type="ARBA" id="ARBA00022837"/>
    </source>
</evidence>
<evidence type="ECO:0000256" key="14">
    <source>
        <dbReference type="ARBA" id="ARBA00023237"/>
    </source>
</evidence>
<dbReference type="Proteomes" id="UP000008385">
    <property type="component" value="Chromosome"/>
</dbReference>
<evidence type="ECO:0000256" key="5">
    <source>
        <dbReference type="ARBA" id="ARBA00022452"/>
    </source>
</evidence>
<evidence type="ECO:0000256" key="6">
    <source>
        <dbReference type="ARBA" id="ARBA00022692"/>
    </source>
</evidence>
<feature type="binding site" description="in dimeric form" evidence="16">
    <location>
        <position position="286"/>
    </location>
    <ligand>
        <name>Ca(2+)</name>
        <dbReference type="ChEBI" id="CHEBI:29108"/>
        <label>1</label>
    </ligand>
</feature>
<evidence type="ECO:0000313" key="20">
    <source>
        <dbReference type="Proteomes" id="UP000008385"/>
    </source>
</evidence>
<dbReference type="GO" id="GO:0016042">
    <property type="term" value="P:lipid catabolic process"/>
    <property type="evidence" value="ECO:0007669"/>
    <property type="project" value="UniProtKB-KW"/>
</dbReference>
<name>F5Y5X3_RAMTT</name>
<dbReference type="InterPro" id="IPR036541">
    <property type="entry name" value="PLipase_A1_sf"/>
</dbReference>
<feature type="region of interest" description="Disordered" evidence="18">
    <location>
        <begin position="174"/>
        <end position="195"/>
    </location>
</feature>
<feature type="active site" description="Proton acceptor" evidence="15">
    <location>
        <position position="281"/>
    </location>
</feature>
<evidence type="ECO:0000256" key="16">
    <source>
        <dbReference type="PIRSR" id="PIRSR603187-2"/>
    </source>
</evidence>
<dbReference type="GO" id="GO:0004623">
    <property type="term" value="F:phospholipase A2 activity"/>
    <property type="evidence" value="ECO:0007669"/>
    <property type="project" value="UniProtKB-EC"/>
</dbReference>
<dbReference type="EC" id="3.1.1.4" evidence="17"/>
<dbReference type="SUPFAM" id="SSF56931">
    <property type="entry name" value="Outer membrane phospholipase A (OMPLA)"/>
    <property type="match status" value="1"/>
</dbReference>
<evidence type="ECO:0000256" key="3">
    <source>
        <dbReference type="ARBA" id="ARBA00010525"/>
    </source>
</evidence>
<evidence type="ECO:0000256" key="15">
    <source>
        <dbReference type="PIRSR" id="PIRSR603187-1"/>
    </source>
</evidence>
<evidence type="ECO:0000256" key="9">
    <source>
        <dbReference type="ARBA" id="ARBA00022801"/>
    </source>
</evidence>
<dbReference type="InterPro" id="IPR003187">
    <property type="entry name" value="PLipase_A1"/>
</dbReference>
<feature type="active site" description="Nucleophile" evidence="15">
    <location>
        <position position="283"/>
    </location>
</feature>
<gene>
    <name evidence="19" type="ordered locus">Rta_04060</name>
</gene>
<keyword evidence="6" id="KW-0812">Transmembrane</keyword>
<dbReference type="EMBL" id="CP000245">
    <property type="protein sequence ID" value="AEG91477.1"/>
    <property type="molecule type" value="Genomic_DNA"/>
</dbReference>
<dbReference type="EC" id="3.1.1.32" evidence="17"/>
<reference evidence="19 20" key="2">
    <citation type="journal article" date="2011" name="PLoS ONE">
        <title>The Cyst-Dividing Bacterium Ramlibacter tataouinensis TTB310 Genome Reveals a Well-Stocked Toolbox for Adaptation to a Desert Environment.</title>
        <authorList>
            <person name="De Luca G."/>
            <person name="Barakat M."/>
            <person name="Ortet P."/>
            <person name="Fochesato S."/>
            <person name="Jourlin-Castelli C."/>
            <person name="Ansaldi M."/>
            <person name="Py B."/>
            <person name="Fichant G."/>
            <person name="Coutinho P.M."/>
            <person name="Voulhoux R."/>
            <person name="Bastien O."/>
            <person name="Marechal E."/>
            <person name="Henrissat B."/>
            <person name="Quentin Y."/>
            <person name="Noirot P."/>
            <person name="Filloux A."/>
            <person name="Mejean V."/>
            <person name="Dubow M.S."/>
            <person name="Barras F."/>
            <person name="Barbe V."/>
            <person name="Weissenbach J."/>
            <person name="Mihalcescu I."/>
            <person name="Vermeglio A."/>
            <person name="Achouak W."/>
            <person name="Heulin T."/>
        </authorList>
    </citation>
    <scope>NUCLEOTIDE SEQUENCE [LARGE SCALE GENOMIC DNA]</scope>
    <source>
        <strain evidence="20">ATCC BAA-407 / DSM 14655 / LMG 21543 / TTB310</strain>
    </source>
</reference>
<keyword evidence="7 16" id="KW-0479">Metal-binding</keyword>
<feature type="binding site" description="in dimeric form" evidence="16">
    <location>
        <position position="326"/>
    </location>
    <ligand>
        <name>Ca(2+)</name>
        <dbReference type="ChEBI" id="CHEBI:29108"/>
        <label>1</label>
    </ligand>
</feature>
<dbReference type="AlphaFoldDB" id="F5Y5X3"/>
<keyword evidence="20" id="KW-1185">Reference proteome</keyword>
<evidence type="ECO:0000256" key="2">
    <source>
        <dbReference type="ARBA" id="ARBA00001604"/>
    </source>
</evidence>
<comment type="catalytic activity">
    <reaction evidence="1 17">
        <text>a 1,2-diacyl-sn-glycero-3-phosphocholine + H2O = a 2-acyl-sn-glycero-3-phosphocholine + a fatty acid + H(+)</text>
        <dbReference type="Rhea" id="RHEA:18689"/>
        <dbReference type="ChEBI" id="CHEBI:15377"/>
        <dbReference type="ChEBI" id="CHEBI:15378"/>
        <dbReference type="ChEBI" id="CHEBI:28868"/>
        <dbReference type="ChEBI" id="CHEBI:57643"/>
        <dbReference type="ChEBI" id="CHEBI:57875"/>
        <dbReference type="EC" id="3.1.1.32"/>
    </reaction>
</comment>
<dbReference type="PRINTS" id="PR01486">
    <property type="entry name" value="PHPHLIPASEA1"/>
</dbReference>
<keyword evidence="13" id="KW-0472">Membrane</keyword>
<evidence type="ECO:0000256" key="11">
    <source>
        <dbReference type="ARBA" id="ARBA00022963"/>
    </source>
</evidence>
<protein>
    <recommendedName>
        <fullName evidence="17">Phospholipase A1</fullName>
        <ecNumber evidence="17">3.1.1.32</ecNumber>
        <ecNumber evidence="17">3.1.1.4</ecNumber>
    </recommendedName>
    <alternativeName>
        <fullName evidence="17">Phosphatidylcholine 1-acylhydrolase</fullName>
    </alternativeName>
</protein>
<dbReference type="PANTHER" id="PTHR40457">
    <property type="entry name" value="PHOSPHOLIPASE A1"/>
    <property type="match status" value="1"/>
</dbReference>
<dbReference type="PANTHER" id="PTHR40457:SF1">
    <property type="entry name" value="PHOSPHOLIPASE A1"/>
    <property type="match status" value="1"/>
</dbReference>
<evidence type="ECO:0000256" key="4">
    <source>
        <dbReference type="ARBA" id="ARBA00011702"/>
    </source>
</evidence>
<evidence type="ECO:0000256" key="7">
    <source>
        <dbReference type="ARBA" id="ARBA00022723"/>
    </source>
</evidence>
<dbReference type="KEGG" id="rta:Rta_04060"/>
<dbReference type="Pfam" id="PF02253">
    <property type="entry name" value="PLA1"/>
    <property type="match status" value="1"/>
</dbReference>
<proteinExistence type="inferred from homology"/>
<evidence type="ECO:0000256" key="18">
    <source>
        <dbReference type="SAM" id="MobiDB-lite"/>
    </source>
</evidence>
<feature type="binding site" description="in dimeric form" evidence="16">
    <location>
        <position position="244"/>
    </location>
    <ligand>
        <name>Ca(2+)</name>
        <dbReference type="ChEBI" id="CHEBI:29108"/>
        <label>1</label>
    </ligand>
</feature>
<dbReference type="GO" id="GO:0008970">
    <property type="term" value="F:phospholipase A1 activity"/>
    <property type="evidence" value="ECO:0007669"/>
    <property type="project" value="UniProtKB-EC"/>
</dbReference>
<evidence type="ECO:0000256" key="1">
    <source>
        <dbReference type="ARBA" id="ARBA00000111"/>
    </source>
</evidence>
<keyword evidence="14 17" id="KW-0998">Cell outer membrane</keyword>
<organism evidence="19 20">
    <name type="scientific">Ramlibacter tataouinensis (strain ATCC BAA-407 / DSM 14655 / LMG 21543 / TTB310)</name>
    <dbReference type="NCBI Taxonomy" id="365046"/>
    <lineage>
        <taxon>Bacteria</taxon>
        <taxon>Pseudomonadati</taxon>
        <taxon>Pseudomonadota</taxon>
        <taxon>Betaproteobacteria</taxon>
        <taxon>Burkholderiales</taxon>
        <taxon>Comamonadaceae</taxon>
        <taxon>Ramlibacter</taxon>
    </lineage>
</organism>
<keyword evidence="8" id="KW-0732">Signal</keyword>
<comment type="catalytic activity">
    <reaction evidence="2 17">
        <text>a 1,2-diacyl-sn-glycero-3-phosphocholine + H2O = a 1-acyl-sn-glycero-3-phosphocholine + a fatty acid + H(+)</text>
        <dbReference type="Rhea" id="RHEA:15801"/>
        <dbReference type="ChEBI" id="CHEBI:15377"/>
        <dbReference type="ChEBI" id="CHEBI:15378"/>
        <dbReference type="ChEBI" id="CHEBI:28868"/>
        <dbReference type="ChEBI" id="CHEBI:57643"/>
        <dbReference type="ChEBI" id="CHEBI:58168"/>
        <dbReference type="EC" id="3.1.1.4"/>
    </reaction>
</comment>
<dbReference type="HOGENOM" id="CLU_045813_0_0_4"/>
<comment type="subcellular location">
    <subcellularLocation>
        <location evidence="17">Cell outer membrane</location>
        <topology evidence="17">Multi-pass membrane protein</topology>
    </subcellularLocation>
    <text evidence="17">One of the very few enzymes located there.</text>
</comment>
<comment type="similarity">
    <text evidence="3 17">Belongs to the phospholipase A1 family.</text>
</comment>
<comment type="subunit">
    <text evidence="4 17">Homodimer; dimerization is reversible, and the dimeric form is the active one.</text>
</comment>
<comment type="cofactor">
    <cofactor evidence="17">
        <name>Ca(2+)</name>
        <dbReference type="ChEBI" id="CHEBI:29108"/>
    </cofactor>
    <text evidence="17">Binds 1 Ca(2+) ion per monomer. In the dimeric form the Ca(2+) is bound by different amino acids with binding of each Ca(2+) shared with ligands coming from each monomer. The Ca(2+) ion may have a role in catalysis.</text>
</comment>
<keyword evidence="10 16" id="KW-0106">Calcium</keyword>
<evidence type="ECO:0000256" key="12">
    <source>
        <dbReference type="ARBA" id="ARBA00023098"/>
    </source>
</evidence>
<evidence type="ECO:0000256" key="17">
    <source>
        <dbReference type="RuleBase" id="RU366027"/>
    </source>
</evidence>
<dbReference type="eggNOG" id="COG2829">
    <property type="taxonomic scope" value="Bacteria"/>
</dbReference>